<evidence type="ECO:0000256" key="1">
    <source>
        <dbReference type="SAM" id="MobiDB-lite"/>
    </source>
</evidence>
<comment type="caution">
    <text evidence="2">The sequence shown here is derived from an EMBL/GenBank/DDBJ whole genome shotgun (WGS) entry which is preliminary data.</text>
</comment>
<dbReference type="EMBL" id="BEHT01000069">
    <property type="protein sequence ID" value="GBD00268.1"/>
    <property type="molecule type" value="Genomic_DNA"/>
</dbReference>
<gene>
    <name evidence="2" type="ORF">HRbin17_02807</name>
</gene>
<feature type="region of interest" description="Disordered" evidence="1">
    <location>
        <begin position="30"/>
        <end position="61"/>
    </location>
</feature>
<dbReference type="Proteomes" id="UP000236173">
    <property type="component" value="Unassembled WGS sequence"/>
</dbReference>
<proteinExistence type="predicted"/>
<organism evidence="2 3">
    <name type="scientific">Candidatus Fervidibacter japonicus</name>
    <dbReference type="NCBI Taxonomy" id="2035412"/>
    <lineage>
        <taxon>Bacteria</taxon>
        <taxon>Candidatus Fervidibacterota</taxon>
        <taxon>Candidatus Fervidibacter</taxon>
    </lineage>
</organism>
<accession>A0A2H5XGI3</accession>
<evidence type="ECO:0000313" key="2">
    <source>
        <dbReference type="EMBL" id="GBD00268.1"/>
    </source>
</evidence>
<reference evidence="3" key="1">
    <citation type="submission" date="2017-09" db="EMBL/GenBank/DDBJ databases">
        <title>Metaegenomics of thermophilic ammonia-oxidizing enrichment culture.</title>
        <authorList>
            <person name="Kato S."/>
            <person name="Suzuki K."/>
        </authorList>
    </citation>
    <scope>NUCLEOTIDE SEQUENCE [LARGE SCALE GENOMIC DNA]</scope>
</reference>
<evidence type="ECO:0000313" key="3">
    <source>
        <dbReference type="Proteomes" id="UP000236173"/>
    </source>
</evidence>
<name>A0A2H5XGI3_9BACT</name>
<dbReference type="AlphaFoldDB" id="A0A2H5XGI3"/>
<protein>
    <submittedName>
        <fullName evidence="2">Uncharacterized protein</fullName>
    </submittedName>
</protein>
<sequence length="322" mass="34985">MKRPSLGIVVVLLAAVAVLYGLNRLTSRAEQSEQLPVPQEASASEQKPEHVPAVALGSGKGNTLGNPDAKVRVVAVVPLGVECHMQTIQILQEIAKADPKRVRVEIYDMNSSKGQQELASHGVHCASVFVNGKNQWKIKQDGKERTVICMRKPNDPMSTYNSTDLIEVVHQEMARQYGKGFEPAVLQRLRVRGQQIVSGVAATPLLSEPTKGKPKVVVEVLTPSRQASIYTFFADAIEQLQALKKQYGDALSVRVYSLATREGQSRLQALRLTGPAIVINGKTVHELSEPGKGKRKVVTAFASGSSISLTDVKKVIVALLRQ</sequence>